<dbReference type="Pfam" id="PF20049">
    <property type="entry name" value="DUF6451"/>
    <property type="match status" value="1"/>
</dbReference>
<sequence length="441" mass="50635">MRQLYDTTKKLAGNYCKLERPVKSKESKVMTNIEEQRNRSLEHFKELLNPTAPLNPPDIEAATLRIIVEQSIEWNSSLYINFIDCEKAFDSVDRTALWRLLRHYGTNEKIVNIIPNSYDGINCKTVHGGQLKDSFEIMKTSTSGGKHEIQWTARMQLDDLDFADDLVLLSHMQQQMQEKTTSVAAASAAVGLEIHKGESKILRYNTACNNRITFGGEDLGDVKTFTYLGSIIDEHSGSDAYVNARIRKARAAYLQLRNISNSKQLSTNTKVGIFNTNVKTVLLYGAETWKTTRAIIRMIQVFINSCLRKILRIRWPDTVCNNLLWEKKLYPSGGRNQEEALKMDRTHIDKSSQLCHKTSPHLKSSRPKEKRKTEEMKTDMRRMTTNWIKLERKVQDRVGWRMLVGGLCSIGGNRCKKISRCISYLNHHMSVTYFCVTMNID</sequence>
<keyword evidence="4" id="KW-1185">Reference proteome</keyword>
<reference evidence="5" key="1">
    <citation type="submission" date="2016-06" db="UniProtKB">
        <authorList>
            <consortium name="WormBaseParasite"/>
        </authorList>
    </citation>
    <scope>IDENTIFICATION</scope>
</reference>
<evidence type="ECO:0000313" key="4">
    <source>
        <dbReference type="Proteomes" id="UP000279833"/>
    </source>
</evidence>
<dbReference type="AlphaFoldDB" id="A0A183JLD2"/>
<feature type="compositionally biased region" description="Basic residues" evidence="1">
    <location>
        <begin position="358"/>
        <end position="370"/>
    </location>
</feature>
<dbReference type="InterPro" id="IPR045609">
    <property type="entry name" value="DUF6451"/>
</dbReference>
<reference evidence="3 4" key="2">
    <citation type="submission" date="2018-11" db="EMBL/GenBank/DDBJ databases">
        <authorList>
            <consortium name="Pathogen Informatics"/>
        </authorList>
    </citation>
    <scope>NUCLEOTIDE SEQUENCE [LARGE SCALE GENOMIC DNA]</scope>
    <source>
        <strain evidence="3">Dakar</strain>
        <strain evidence="4">Dakar, Senegal</strain>
    </source>
</reference>
<dbReference type="PANTHER" id="PTHR47027:SF25">
    <property type="entry name" value="REVERSE TRANSCRIPTASE DOMAIN-CONTAINING PROTEIN"/>
    <property type="match status" value="1"/>
</dbReference>
<name>A0A183JLD2_9TREM</name>
<feature type="domain" description="DUF6451" evidence="2">
    <location>
        <begin position="252"/>
        <end position="284"/>
    </location>
</feature>
<evidence type="ECO:0000313" key="3">
    <source>
        <dbReference type="EMBL" id="VDO82480.1"/>
    </source>
</evidence>
<feature type="region of interest" description="Disordered" evidence="1">
    <location>
        <begin position="357"/>
        <end position="376"/>
    </location>
</feature>
<proteinExistence type="predicted"/>
<gene>
    <name evidence="3" type="ORF">SCUD_LOCUS3513</name>
</gene>
<dbReference type="EMBL" id="UZAK01004025">
    <property type="protein sequence ID" value="VDO82480.1"/>
    <property type="molecule type" value="Genomic_DNA"/>
</dbReference>
<dbReference type="WBParaSite" id="SCUD_0000351301-mRNA-1">
    <property type="protein sequence ID" value="SCUD_0000351301-mRNA-1"/>
    <property type="gene ID" value="SCUD_0000351301"/>
</dbReference>
<evidence type="ECO:0000259" key="2">
    <source>
        <dbReference type="Pfam" id="PF20049"/>
    </source>
</evidence>
<dbReference type="PANTHER" id="PTHR47027">
    <property type="entry name" value="REVERSE TRANSCRIPTASE DOMAIN-CONTAINING PROTEIN"/>
    <property type="match status" value="1"/>
</dbReference>
<protein>
    <submittedName>
        <fullName evidence="5">DUF6451 domain-containing protein</fullName>
    </submittedName>
</protein>
<organism evidence="5">
    <name type="scientific">Schistosoma curassoni</name>
    <dbReference type="NCBI Taxonomy" id="6186"/>
    <lineage>
        <taxon>Eukaryota</taxon>
        <taxon>Metazoa</taxon>
        <taxon>Spiralia</taxon>
        <taxon>Lophotrochozoa</taxon>
        <taxon>Platyhelminthes</taxon>
        <taxon>Trematoda</taxon>
        <taxon>Digenea</taxon>
        <taxon>Strigeidida</taxon>
        <taxon>Schistosomatoidea</taxon>
        <taxon>Schistosomatidae</taxon>
        <taxon>Schistosoma</taxon>
    </lineage>
</organism>
<evidence type="ECO:0000313" key="5">
    <source>
        <dbReference type="WBParaSite" id="SCUD_0000351301-mRNA-1"/>
    </source>
</evidence>
<evidence type="ECO:0000256" key="1">
    <source>
        <dbReference type="SAM" id="MobiDB-lite"/>
    </source>
</evidence>
<dbReference type="Proteomes" id="UP000279833">
    <property type="component" value="Unassembled WGS sequence"/>
</dbReference>
<accession>A0A183JLD2</accession>